<reference evidence="1 2" key="1">
    <citation type="submission" date="2014-04" db="EMBL/GenBank/DDBJ databases">
        <title>Whole genome sequence of 'Brachyspira hampsonii' D13-03603F2.</title>
        <authorList>
            <person name="Patterson A.H."/>
            <person name="Chaban B."/>
            <person name="Fernando C."/>
            <person name="Harding J.C."/>
            <person name="Hill J.E."/>
        </authorList>
    </citation>
    <scope>NUCLEOTIDE SEQUENCE [LARGE SCALE GENOMIC DNA]</scope>
    <source>
        <strain evidence="1 2">D13-03603F2</strain>
    </source>
</reference>
<dbReference type="EMBL" id="JJMJ01000224">
    <property type="protein sequence ID" value="PPS21187.1"/>
    <property type="molecule type" value="Genomic_DNA"/>
</dbReference>
<evidence type="ECO:0000313" key="1">
    <source>
        <dbReference type="EMBL" id="PPS21187.1"/>
    </source>
</evidence>
<dbReference type="Proteomes" id="UP000238924">
    <property type="component" value="Unassembled WGS sequence"/>
</dbReference>
<gene>
    <name evidence="1" type="ORF">DJ52_12220</name>
</gene>
<keyword evidence="2" id="KW-1185">Reference proteome</keyword>
<evidence type="ECO:0000313" key="2">
    <source>
        <dbReference type="Proteomes" id="UP000238924"/>
    </source>
</evidence>
<dbReference type="Pfam" id="PF10987">
    <property type="entry name" value="DUF2806"/>
    <property type="match status" value="1"/>
</dbReference>
<protein>
    <submittedName>
        <fullName evidence="1">Membrane-fusion protein</fullName>
    </submittedName>
</protein>
<accession>A0ABX5B4F7</accession>
<dbReference type="RefSeq" id="WP_104618997.1">
    <property type="nucleotide sequence ID" value="NZ_JJMJ01000224.1"/>
</dbReference>
<sequence>MDVNDIAGVGKAIEKFIDLLRGFGWKIYEPLHIKRIADAESHKRKLETDDKIYEMEKISEFITKNSNLNINHNNNGTEISNANILLENTKSRLVNQELSRTSNIQNVISKTYDILKDEEDVSDKPVDKDWFTRYFNIVQDISNEDIQNLWAKLLAGEIKQPGSFSYRTLETLKNMTTDEAELFTKVAQFFIFDGQKNCYILNDHDLLKRYGVIHYYIVTLIDIGLINSSLNTGITVNNNLTMFNNNLIFSIYNNIGMVQIPILTVSKTGNEILKLIDNKCNSDQFFIDSIKIIKNMFAQNVRCTLHKIDYIDDKGIIHTIDDNEDLMKNIQ</sequence>
<name>A0ABX5B4F7_9SPIR</name>
<proteinExistence type="predicted"/>
<organism evidence="1 2">
    <name type="scientific">Brachyspira murdochii</name>
    <dbReference type="NCBI Taxonomy" id="84378"/>
    <lineage>
        <taxon>Bacteria</taxon>
        <taxon>Pseudomonadati</taxon>
        <taxon>Spirochaetota</taxon>
        <taxon>Spirochaetia</taxon>
        <taxon>Brachyspirales</taxon>
        <taxon>Brachyspiraceae</taxon>
        <taxon>Brachyspira</taxon>
    </lineage>
</organism>
<dbReference type="InterPro" id="IPR021254">
    <property type="entry name" value="DUF2806"/>
</dbReference>
<comment type="caution">
    <text evidence="1">The sequence shown here is derived from an EMBL/GenBank/DDBJ whole genome shotgun (WGS) entry which is preliminary data.</text>
</comment>